<evidence type="ECO:0000256" key="2">
    <source>
        <dbReference type="ARBA" id="ARBA00022679"/>
    </source>
</evidence>
<dbReference type="Pfam" id="PF26200">
    <property type="entry name" value="Rcat_RNF216"/>
    <property type="match status" value="1"/>
</dbReference>
<evidence type="ECO:0000256" key="1">
    <source>
        <dbReference type="ARBA" id="ARBA00004906"/>
    </source>
</evidence>
<keyword evidence="8" id="KW-1133">Transmembrane helix</keyword>
<dbReference type="InterPro" id="IPR047546">
    <property type="entry name" value="Rcat_RBR_RNF216"/>
</dbReference>
<dbReference type="Proteomes" id="UP000789572">
    <property type="component" value="Unassembled WGS sequence"/>
</dbReference>
<keyword evidence="2" id="KW-0808">Transferase</keyword>
<dbReference type="InterPro" id="IPR047544">
    <property type="entry name" value="RING-HC_RBR_RNF216"/>
</dbReference>
<organism evidence="10 11">
    <name type="scientific">Paraglomus occultum</name>
    <dbReference type="NCBI Taxonomy" id="144539"/>
    <lineage>
        <taxon>Eukaryota</taxon>
        <taxon>Fungi</taxon>
        <taxon>Fungi incertae sedis</taxon>
        <taxon>Mucoromycota</taxon>
        <taxon>Glomeromycotina</taxon>
        <taxon>Glomeromycetes</taxon>
        <taxon>Paraglomerales</taxon>
        <taxon>Paraglomeraceae</taxon>
        <taxon>Paraglomus</taxon>
    </lineage>
</organism>
<gene>
    <name evidence="10" type="ORF">POCULU_LOCUS5693</name>
</gene>
<evidence type="ECO:0000256" key="5">
    <source>
        <dbReference type="ARBA" id="ARBA00022771"/>
    </source>
</evidence>
<dbReference type="PROSITE" id="PS51873">
    <property type="entry name" value="TRIAD"/>
    <property type="match status" value="1"/>
</dbReference>
<keyword evidence="5" id="KW-0863">Zinc-finger</keyword>
<feature type="transmembrane region" description="Helical" evidence="8">
    <location>
        <begin position="377"/>
        <end position="403"/>
    </location>
</feature>
<dbReference type="SUPFAM" id="SSF57850">
    <property type="entry name" value="RING/U-box"/>
    <property type="match status" value="2"/>
</dbReference>
<evidence type="ECO:0000256" key="3">
    <source>
        <dbReference type="ARBA" id="ARBA00022723"/>
    </source>
</evidence>
<keyword evidence="11" id="KW-1185">Reference proteome</keyword>
<keyword evidence="8" id="KW-0472">Membrane</keyword>
<dbReference type="CDD" id="cd16630">
    <property type="entry name" value="RING-HC_RBR_RNF216"/>
    <property type="match status" value="1"/>
</dbReference>
<evidence type="ECO:0000313" key="11">
    <source>
        <dbReference type="Proteomes" id="UP000789572"/>
    </source>
</evidence>
<accession>A0A9N9BEA1</accession>
<name>A0A9N9BEA1_9GLOM</name>
<dbReference type="InterPro" id="IPR044066">
    <property type="entry name" value="TRIAD_supradom"/>
</dbReference>
<dbReference type="AlphaFoldDB" id="A0A9N9BEA1"/>
<dbReference type="PANTHER" id="PTHR22770:SF42">
    <property type="entry name" value="FINGER PROTEIN (ZIN), PUTATIVE (AFU_ORTHOLOGUE AFUA_4G03910)-RELATED"/>
    <property type="match status" value="1"/>
</dbReference>
<evidence type="ECO:0000256" key="6">
    <source>
        <dbReference type="ARBA" id="ARBA00022786"/>
    </source>
</evidence>
<evidence type="ECO:0000313" key="10">
    <source>
        <dbReference type="EMBL" id="CAG8564869.1"/>
    </source>
</evidence>
<dbReference type="Pfam" id="PF26191">
    <property type="entry name" value="RING-HC_RBR_RNF216"/>
    <property type="match status" value="1"/>
</dbReference>
<dbReference type="GO" id="GO:0016740">
    <property type="term" value="F:transferase activity"/>
    <property type="evidence" value="ECO:0007669"/>
    <property type="project" value="UniProtKB-KW"/>
</dbReference>
<evidence type="ECO:0000256" key="7">
    <source>
        <dbReference type="ARBA" id="ARBA00022833"/>
    </source>
</evidence>
<dbReference type="EMBL" id="CAJVPJ010000912">
    <property type="protein sequence ID" value="CAG8564869.1"/>
    <property type="molecule type" value="Genomic_DNA"/>
</dbReference>
<proteinExistence type="predicted"/>
<dbReference type="InterPro" id="IPR051628">
    <property type="entry name" value="LUBAC_E3_Ligases"/>
</dbReference>
<comment type="caution">
    <text evidence="10">The sequence shown here is derived from an EMBL/GenBank/DDBJ whole genome shotgun (WGS) entry which is preliminary data.</text>
</comment>
<keyword evidence="4" id="KW-0677">Repeat</keyword>
<feature type="domain" description="RING-type" evidence="9">
    <location>
        <begin position="258"/>
        <end position="547"/>
    </location>
</feature>
<sequence length="620" mass="71961">MLKVGLFGSLRSKEGSSKEAFNPQKEVIFQQLIALFPDADQQYLLYCIDNYNDNHVERISEKICTSNCGFYPQLPPNCTTSTSTEARNAHLDKLNELFPDCEVSFIRDLINNFDSNHVYQVTEELITLEKSSKGYPRRLVPFEIEPWEYIRSDAYIKAVRCKLYNDFPNIWKSTIKAVLAENNFDYIRSHNKLKDLSTNGWWNTLFNVFKRKSYKELDNAELNNDLERLYMIEKEKQSLADHEIAKELNHDEYYNNDQLITCGCCYGDYTFEELTTCSEGHLFCKECINRLVEEGIFGQGSLRGKRIKCIEASECDGYFRDAQLRATLSSNTYKHYTESITEHSLKQSNLPLVQCPFCQYAEVEDDPLRQLRIPRPFLVLVALVLVFFLLGVIGLSLLNFVIIIAIPQIALGFIGVHTGRSVLQHIDGIIKRIRRRRRGNVFRCMNPECGKISCLLCNRESRPHHKCYEKEQDSLRLYVERAMAEAVKRTCPKCHVSFTKADGCNKMTCRCGYVMCYLCRKDLRQESYAHFCDHFRPVPGQKCKKCNKCDLYKPEDEEKVVREAATKARAEFMRTHPEFKNINLMDNAAIGPRTNEDNQWVRDAIERAVELVIDYILPDI</sequence>
<keyword evidence="6" id="KW-0833">Ubl conjugation pathway</keyword>
<keyword evidence="8" id="KW-0812">Transmembrane</keyword>
<protein>
    <submittedName>
        <fullName evidence="10">9070_t:CDS:1</fullName>
    </submittedName>
</protein>
<evidence type="ECO:0000256" key="8">
    <source>
        <dbReference type="SAM" id="Phobius"/>
    </source>
</evidence>
<dbReference type="CDD" id="cd20353">
    <property type="entry name" value="Rcat_RBR_RNF216"/>
    <property type="match status" value="1"/>
</dbReference>
<keyword evidence="7" id="KW-0862">Zinc</keyword>
<reference evidence="10" key="1">
    <citation type="submission" date="2021-06" db="EMBL/GenBank/DDBJ databases">
        <authorList>
            <person name="Kallberg Y."/>
            <person name="Tangrot J."/>
            <person name="Rosling A."/>
        </authorList>
    </citation>
    <scope>NUCLEOTIDE SEQUENCE</scope>
    <source>
        <strain evidence="10">IA702</strain>
    </source>
</reference>
<dbReference type="GO" id="GO:0008270">
    <property type="term" value="F:zinc ion binding"/>
    <property type="evidence" value="ECO:0007669"/>
    <property type="project" value="UniProtKB-KW"/>
</dbReference>
<evidence type="ECO:0000256" key="4">
    <source>
        <dbReference type="ARBA" id="ARBA00022737"/>
    </source>
</evidence>
<dbReference type="OrthoDB" id="10009520at2759"/>
<dbReference type="Gene3D" id="1.20.120.1750">
    <property type="match status" value="1"/>
</dbReference>
<dbReference type="PANTHER" id="PTHR22770">
    <property type="entry name" value="UBIQUITIN CONJUGATING ENZYME 7 INTERACTING PROTEIN-RELATED"/>
    <property type="match status" value="1"/>
</dbReference>
<comment type="pathway">
    <text evidence="1">Protein modification; protein ubiquitination.</text>
</comment>
<keyword evidence="3" id="KW-0479">Metal-binding</keyword>
<evidence type="ECO:0000259" key="9">
    <source>
        <dbReference type="PROSITE" id="PS51873"/>
    </source>
</evidence>